<reference evidence="12" key="1">
    <citation type="submission" date="2013-08" db="EMBL/GenBank/DDBJ databases">
        <title>Intrasporangium oryzae NRRL B-24470.</title>
        <authorList>
            <person name="Liu H."/>
            <person name="Wang G."/>
        </authorList>
    </citation>
    <scope>NUCLEOTIDE SEQUENCE [LARGE SCALE GENOMIC DNA]</scope>
    <source>
        <strain evidence="12">Q5-1</strain>
    </source>
</reference>
<proteinExistence type="predicted"/>
<feature type="region of interest" description="Disordered" evidence="7">
    <location>
        <begin position="1"/>
        <end position="20"/>
    </location>
</feature>
<dbReference type="Proteomes" id="UP000019494">
    <property type="component" value="Unassembled WGS sequence"/>
</dbReference>
<keyword evidence="5 8" id="KW-0472">Membrane</keyword>
<feature type="transmembrane region" description="Helical" evidence="8">
    <location>
        <begin position="70"/>
        <end position="89"/>
    </location>
</feature>
<dbReference type="Pfam" id="PF10708">
    <property type="entry name" value="DUF2510"/>
    <property type="match status" value="1"/>
</dbReference>
<keyword evidence="2 8" id="KW-0812">Transmembrane</keyword>
<keyword evidence="3" id="KW-0732">Signal</keyword>
<comment type="caution">
    <text evidence="11">The sequence shown here is derived from an EMBL/GenBank/DDBJ whole genome shotgun (WGS) entry which is preliminary data.</text>
</comment>
<dbReference type="RefSeq" id="WP_081793784.1">
    <property type="nucleotide sequence ID" value="NZ_AWQS01000104.1"/>
</dbReference>
<dbReference type="AlphaFoldDB" id="W9GNV8"/>
<feature type="domain" description="TM2" evidence="9">
    <location>
        <begin position="66"/>
        <end position="114"/>
    </location>
</feature>
<dbReference type="InterPro" id="IPR050932">
    <property type="entry name" value="TM2D1-3-like"/>
</dbReference>
<name>W9GNV8_9MICO</name>
<protein>
    <recommendedName>
        <fullName evidence="13">TM2 domain-containing protein</fullName>
    </recommendedName>
</protein>
<dbReference type="InterPro" id="IPR007829">
    <property type="entry name" value="TM2"/>
</dbReference>
<evidence type="ECO:0000259" key="9">
    <source>
        <dbReference type="Pfam" id="PF05154"/>
    </source>
</evidence>
<dbReference type="PANTHER" id="PTHR21016:SF7">
    <property type="entry name" value="TM2 DOMAIN-CONTAINING PROTEIN 3"/>
    <property type="match status" value="1"/>
</dbReference>
<dbReference type="Pfam" id="PF05154">
    <property type="entry name" value="TM2"/>
    <property type="match status" value="1"/>
</dbReference>
<gene>
    <name evidence="11" type="ORF">N864_03975</name>
</gene>
<feature type="domain" description="DUF2510" evidence="10">
    <location>
        <begin position="15"/>
        <end position="46"/>
    </location>
</feature>
<dbReference type="OrthoDB" id="2004788at2"/>
<dbReference type="PATRIC" id="fig|584657.3.peg.2549"/>
<evidence type="ECO:0000256" key="5">
    <source>
        <dbReference type="ARBA" id="ARBA00023136"/>
    </source>
</evidence>
<keyword evidence="6" id="KW-0325">Glycoprotein</keyword>
<evidence type="ECO:0000256" key="7">
    <source>
        <dbReference type="SAM" id="MobiDB-lite"/>
    </source>
</evidence>
<dbReference type="PANTHER" id="PTHR21016">
    <property type="entry name" value="BETA-AMYLOID BINDING PROTEIN-RELATED"/>
    <property type="match status" value="1"/>
</dbReference>
<evidence type="ECO:0000256" key="4">
    <source>
        <dbReference type="ARBA" id="ARBA00022989"/>
    </source>
</evidence>
<evidence type="ECO:0000256" key="1">
    <source>
        <dbReference type="ARBA" id="ARBA00004141"/>
    </source>
</evidence>
<evidence type="ECO:0008006" key="13">
    <source>
        <dbReference type="Google" id="ProtNLM"/>
    </source>
</evidence>
<feature type="transmembrane region" description="Helical" evidence="8">
    <location>
        <begin position="95"/>
        <end position="118"/>
    </location>
</feature>
<accession>W9GNV8</accession>
<keyword evidence="12" id="KW-1185">Reference proteome</keyword>
<comment type="subcellular location">
    <subcellularLocation>
        <location evidence="1">Membrane</location>
        <topology evidence="1">Multi-pass membrane protein</topology>
    </subcellularLocation>
</comment>
<evidence type="ECO:0000256" key="3">
    <source>
        <dbReference type="ARBA" id="ARBA00022729"/>
    </source>
</evidence>
<evidence type="ECO:0000313" key="12">
    <source>
        <dbReference type="Proteomes" id="UP000019494"/>
    </source>
</evidence>
<evidence type="ECO:0000256" key="2">
    <source>
        <dbReference type="ARBA" id="ARBA00022692"/>
    </source>
</evidence>
<sequence>MSTPAHPESRENPPAGWYPDPYGQPMTRYWDGNMWTEQTGPVSAPPLSQALASRVLVDELGNPVSPSSRLVATLLCFFLGVLGVHRFYVGKIGTGILQLITGGGLGIWYLIDLILIIIGRFRDADGRLLINW</sequence>
<organism evidence="11 12">
    <name type="scientific">Intrasporangium chromatireducens Q5-1</name>
    <dbReference type="NCBI Taxonomy" id="584657"/>
    <lineage>
        <taxon>Bacteria</taxon>
        <taxon>Bacillati</taxon>
        <taxon>Actinomycetota</taxon>
        <taxon>Actinomycetes</taxon>
        <taxon>Micrococcales</taxon>
        <taxon>Intrasporangiaceae</taxon>
        <taxon>Intrasporangium</taxon>
    </lineage>
</organism>
<dbReference type="GO" id="GO:0016020">
    <property type="term" value="C:membrane"/>
    <property type="evidence" value="ECO:0007669"/>
    <property type="project" value="UniProtKB-SubCell"/>
</dbReference>
<dbReference type="InterPro" id="IPR018929">
    <property type="entry name" value="DUF2510"/>
</dbReference>
<evidence type="ECO:0000256" key="8">
    <source>
        <dbReference type="SAM" id="Phobius"/>
    </source>
</evidence>
<dbReference type="EMBL" id="AWQS01000104">
    <property type="protein sequence ID" value="EWT05549.1"/>
    <property type="molecule type" value="Genomic_DNA"/>
</dbReference>
<evidence type="ECO:0000256" key="6">
    <source>
        <dbReference type="ARBA" id="ARBA00023180"/>
    </source>
</evidence>
<evidence type="ECO:0000259" key="10">
    <source>
        <dbReference type="Pfam" id="PF10708"/>
    </source>
</evidence>
<keyword evidence="4 8" id="KW-1133">Transmembrane helix</keyword>
<evidence type="ECO:0000313" key="11">
    <source>
        <dbReference type="EMBL" id="EWT05549.1"/>
    </source>
</evidence>